<dbReference type="InterPro" id="IPR001991">
    <property type="entry name" value="Na-dicarboxylate_symporter"/>
</dbReference>
<dbReference type="OrthoDB" id="9768885at2"/>
<dbReference type="GO" id="GO:0070778">
    <property type="term" value="P:L-aspartate transmembrane transport"/>
    <property type="evidence" value="ECO:0007669"/>
    <property type="project" value="TreeGrafter"/>
</dbReference>
<evidence type="ECO:0000256" key="8">
    <source>
        <dbReference type="SAM" id="Phobius"/>
    </source>
</evidence>
<evidence type="ECO:0000256" key="5">
    <source>
        <dbReference type="ARBA" id="ARBA00022847"/>
    </source>
</evidence>
<keyword evidence="4 8" id="KW-0812">Transmembrane</keyword>
<dbReference type="InterPro" id="IPR018107">
    <property type="entry name" value="Na-dicarboxylate_symporter_CS"/>
</dbReference>
<dbReference type="GO" id="GO:0015366">
    <property type="term" value="F:malate:proton symporter activity"/>
    <property type="evidence" value="ECO:0007669"/>
    <property type="project" value="TreeGrafter"/>
</dbReference>
<comment type="caution">
    <text evidence="9">The sequence shown here is derived from an EMBL/GenBank/DDBJ whole genome shotgun (WGS) entry which is preliminary data.</text>
</comment>
<organism evidence="9 10">
    <name type="scientific">Candidatus Kurthia intestinigallinarum</name>
    <dbReference type="NCBI Taxonomy" id="1562256"/>
    <lineage>
        <taxon>Bacteria</taxon>
        <taxon>Bacillati</taxon>
        <taxon>Bacillota</taxon>
        <taxon>Bacilli</taxon>
        <taxon>Bacillales</taxon>
        <taxon>Caryophanaceae</taxon>
        <taxon>Kurthia</taxon>
    </lineage>
</organism>
<keyword evidence="6 8" id="KW-1133">Transmembrane helix</keyword>
<accession>A0A433RV57</accession>
<evidence type="ECO:0000313" key="10">
    <source>
        <dbReference type="Proteomes" id="UP000288623"/>
    </source>
</evidence>
<dbReference type="NCBIfam" id="NF002461">
    <property type="entry name" value="PRK01663.1"/>
    <property type="match status" value="1"/>
</dbReference>
<feature type="transmembrane region" description="Helical" evidence="8">
    <location>
        <begin position="44"/>
        <end position="65"/>
    </location>
</feature>
<dbReference type="InterPro" id="IPR036458">
    <property type="entry name" value="Na:dicarbo_symporter_sf"/>
</dbReference>
<evidence type="ECO:0000313" key="9">
    <source>
        <dbReference type="EMBL" id="RUS57172.1"/>
    </source>
</evidence>
<dbReference type="GO" id="GO:0005886">
    <property type="term" value="C:plasma membrane"/>
    <property type="evidence" value="ECO:0007669"/>
    <property type="project" value="UniProtKB-SubCell"/>
</dbReference>
<keyword evidence="7 8" id="KW-0472">Membrane</keyword>
<dbReference type="RefSeq" id="WP_126990063.1">
    <property type="nucleotide sequence ID" value="NZ_JTFC01000026.1"/>
</dbReference>
<keyword evidence="5" id="KW-0769">Symport</keyword>
<dbReference type="PROSITE" id="PS00714">
    <property type="entry name" value="NA_DICARBOXYL_SYMP_2"/>
    <property type="match status" value="1"/>
</dbReference>
<feature type="transmembrane region" description="Helical" evidence="8">
    <location>
        <begin position="354"/>
        <end position="376"/>
    </location>
</feature>
<feature type="transmembrane region" description="Helical" evidence="8">
    <location>
        <begin position="186"/>
        <end position="208"/>
    </location>
</feature>
<proteinExistence type="predicted"/>
<dbReference type="PANTHER" id="PTHR42865">
    <property type="entry name" value="PROTON/GLUTAMATE-ASPARTATE SYMPORTER"/>
    <property type="match status" value="1"/>
</dbReference>
<feature type="transmembrane region" description="Helical" evidence="8">
    <location>
        <begin position="143"/>
        <end position="165"/>
    </location>
</feature>
<evidence type="ECO:0000256" key="3">
    <source>
        <dbReference type="ARBA" id="ARBA00022475"/>
    </source>
</evidence>
<feature type="transmembrane region" description="Helical" evidence="8">
    <location>
        <begin position="12"/>
        <end position="32"/>
    </location>
</feature>
<dbReference type="Gene3D" id="1.10.3860.10">
    <property type="entry name" value="Sodium:dicarboxylate symporter"/>
    <property type="match status" value="1"/>
</dbReference>
<evidence type="ECO:0000256" key="1">
    <source>
        <dbReference type="ARBA" id="ARBA00004651"/>
    </source>
</evidence>
<evidence type="ECO:0000256" key="4">
    <source>
        <dbReference type="ARBA" id="ARBA00022692"/>
    </source>
</evidence>
<dbReference type="EMBL" id="JTFC01000026">
    <property type="protein sequence ID" value="RUS57172.1"/>
    <property type="molecule type" value="Genomic_DNA"/>
</dbReference>
<feature type="transmembrane region" description="Helical" evidence="8">
    <location>
        <begin position="228"/>
        <end position="248"/>
    </location>
</feature>
<dbReference type="SUPFAM" id="SSF118215">
    <property type="entry name" value="Proton glutamate symport protein"/>
    <property type="match status" value="1"/>
</dbReference>
<feature type="transmembrane region" description="Helical" evidence="8">
    <location>
        <begin position="322"/>
        <end position="342"/>
    </location>
</feature>
<keyword evidence="3" id="KW-1003">Cell membrane</keyword>
<sequence>MKRVNLRNLTVQVVLAIILGIIVGAIFPSFGAQLKILADIFIKLIKMLIAPIIFLTVVTGIGSMGDMKKVGSIGLKALIYFEVMSTISLAIGFIVVHIIKPGVGVNTDALKSSGADISEYTKAAANQDHGIQAFVMSVLPENFFGAIANGELLPVLVCAVFFGLAAASIGDPVKQVITLCEQASQIFFKIVGMVMKFSPLAAFGAMAYTIGNFGMGSLWNLGKLMLGVYITMALFVIVILGLVLRYAANVNIFKFLSYIKNELLIVLGTSSSESALPLIMKKLERFGCSKQVVGLVVPTGYSFNLDGTAIYLSMAAMFIAQVYDVHLSIWQQLYLLLILMVTSKGAAGVTGSGFITLAATLAAFPMIPVAGIALLIGVDRFMSEARAITNIIGNSVATVVVAKWENEYDPKQHDVLVAELKEEKRLRHEHA</sequence>
<evidence type="ECO:0000256" key="7">
    <source>
        <dbReference type="ARBA" id="ARBA00023136"/>
    </source>
</evidence>
<gene>
    <name evidence="9" type="ORF">QI30_06180</name>
</gene>
<name>A0A433RV57_9BACL</name>
<dbReference type="PANTHER" id="PTHR42865:SF1">
    <property type="entry name" value="AEROBIC C4-DICARBOXYLATE TRANSPORT PROTEIN"/>
    <property type="match status" value="1"/>
</dbReference>
<dbReference type="Proteomes" id="UP000288623">
    <property type="component" value="Unassembled WGS sequence"/>
</dbReference>
<reference evidence="9 10" key="1">
    <citation type="submission" date="2014-11" db="EMBL/GenBank/DDBJ databases">
        <title>Genome sequence and analysis of novel Kurthia sp.</title>
        <authorList>
            <person name="Lawson J.N."/>
            <person name="Gonzalez J.E."/>
            <person name="Rinauldi L."/>
            <person name="Xuan Z."/>
            <person name="Firman A."/>
            <person name="Shaddox L."/>
            <person name="Trudeau A."/>
            <person name="Shah S."/>
            <person name="Reiman D."/>
        </authorList>
    </citation>
    <scope>NUCLEOTIDE SEQUENCE [LARGE SCALE GENOMIC DNA]</scope>
    <source>
        <strain evidence="9 10">3B1D</strain>
    </source>
</reference>
<dbReference type="FunFam" id="1.10.3860.10:FF:000001">
    <property type="entry name" value="C4-dicarboxylate transport protein"/>
    <property type="match status" value="1"/>
</dbReference>
<evidence type="ECO:0000256" key="2">
    <source>
        <dbReference type="ARBA" id="ARBA00022448"/>
    </source>
</evidence>
<dbReference type="PRINTS" id="PR00173">
    <property type="entry name" value="EDTRNSPORT"/>
</dbReference>
<dbReference type="GO" id="GO:0015141">
    <property type="term" value="F:succinate transmembrane transporter activity"/>
    <property type="evidence" value="ECO:0007669"/>
    <property type="project" value="TreeGrafter"/>
</dbReference>
<keyword evidence="10" id="KW-1185">Reference proteome</keyword>
<dbReference type="AlphaFoldDB" id="A0A433RV57"/>
<evidence type="ECO:0000256" key="6">
    <source>
        <dbReference type="ARBA" id="ARBA00022989"/>
    </source>
</evidence>
<protein>
    <submittedName>
        <fullName evidence="9">Glutamate:protein symporter</fullName>
    </submittedName>
</protein>
<feature type="transmembrane region" description="Helical" evidence="8">
    <location>
        <begin position="77"/>
        <end position="99"/>
    </location>
</feature>
<comment type="subcellular location">
    <subcellularLocation>
        <location evidence="1">Cell membrane</location>
        <topology evidence="1">Multi-pass membrane protein</topology>
    </subcellularLocation>
</comment>
<dbReference type="Pfam" id="PF00375">
    <property type="entry name" value="SDF"/>
    <property type="match status" value="1"/>
</dbReference>
<keyword evidence="2" id="KW-0813">Transport</keyword>
<dbReference type="GO" id="GO:0015138">
    <property type="term" value="F:fumarate transmembrane transporter activity"/>
    <property type="evidence" value="ECO:0007669"/>
    <property type="project" value="TreeGrafter"/>
</dbReference>